<sequence length="392" mass="41601">MPLPPPTSLGLPAKPGSARNTASNLPTAERASPATSSGPAPICSICKAPAKYTCPRCAARSCSLPCSKAHKENKGCSGVRDPAAFVPLAKFTQGTWDGDYAWLESTRRQVATFGEGLSPVDVRGAERGRGRGRGRGGAGVQTRQRKPKTDGLRWALAQVGAEVDVLPDGMQKRRQNQSSWNHKTKTLAITTQLVPCGRLAADNADKITHARVRVLPSPATLNSLLPESLADSDVVFAMPYHIPRRRGSEIRHPGRGAYFAPLAGGKGLDVALHGTAFVEFPIIEVWARDEWERAVRCRAVGVMPSLQPPRAAEGEEEEEGDAADRPAKVAKVNKVETSALAGLGDYGDSEEEDGGEEEEEGVEEGEEGGDITLDPAMAEALGKALEADFGPA</sequence>
<dbReference type="AlphaFoldDB" id="A0AAD3TNK7"/>
<gene>
    <name evidence="10" type="ORF">CspeluHIS016_0103350</name>
</gene>
<comment type="function">
    <text evidence="5">Required for box C/D snoRNAs accumulation involved in snoRNA processing, snoRNA transport to the nucleolus and ribosome biogenesis.</text>
</comment>
<evidence type="ECO:0000313" key="11">
    <source>
        <dbReference type="Proteomes" id="UP001222932"/>
    </source>
</evidence>
<proteinExistence type="inferred from homology"/>
<dbReference type="InterPro" id="IPR057721">
    <property type="entry name" value="BCD1_alpha/beta"/>
</dbReference>
<dbReference type="GO" id="GO:0008270">
    <property type="term" value="F:zinc ion binding"/>
    <property type="evidence" value="ECO:0007669"/>
    <property type="project" value="UniProtKB-UniRule"/>
</dbReference>
<evidence type="ECO:0000256" key="4">
    <source>
        <dbReference type="ARBA" id="ARBA00022833"/>
    </source>
</evidence>
<dbReference type="PANTHER" id="PTHR13483">
    <property type="entry name" value="BOX C_D SNORNA PROTEIN 1-RELATED"/>
    <property type="match status" value="1"/>
</dbReference>
<comment type="similarity">
    <text evidence="6">Belongs to the BCD1 family.</text>
</comment>
<dbReference type="PROSITE" id="PS51083">
    <property type="entry name" value="ZF_HIT"/>
    <property type="match status" value="1"/>
</dbReference>
<dbReference type="Pfam" id="PF04438">
    <property type="entry name" value="zf-HIT"/>
    <property type="match status" value="1"/>
</dbReference>
<reference evidence="10" key="1">
    <citation type="journal article" date="2023" name="BMC Genomics">
        <title>Chromosome-level genome assemblies of Cutaneotrichosporon spp. (Trichosporonales, Basidiomycota) reveal imbalanced evolution between nucleotide sequences and chromosome synteny.</title>
        <authorList>
            <person name="Kobayashi Y."/>
            <person name="Kayamori A."/>
            <person name="Aoki K."/>
            <person name="Shiwa Y."/>
            <person name="Matsutani M."/>
            <person name="Fujita N."/>
            <person name="Sugita T."/>
            <person name="Iwasaki W."/>
            <person name="Tanaka N."/>
            <person name="Takashima M."/>
        </authorList>
    </citation>
    <scope>NUCLEOTIDE SEQUENCE</scope>
    <source>
        <strain evidence="10">HIS016</strain>
    </source>
</reference>
<evidence type="ECO:0000256" key="6">
    <source>
        <dbReference type="ARBA" id="ARBA00049654"/>
    </source>
</evidence>
<dbReference type="InterPro" id="IPR007529">
    <property type="entry name" value="Znf_HIT"/>
</dbReference>
<evidence type="ECO:0000256" key="3">
    <source>
        <dbReference type="ARBA" id="ARBA00022771"/>
    </source>
</evidence>
<dbReference type="GO" id="GO:0048254">
    <property type="term" value="P:snoRNA localization"/>
    <property type="evidence" value="ECO:0007669"/>
    <property type="project" value="TreeGrafter"/>
</dbReference>
<organism evidence="10 11">
    <name type="scientific">Cutaneotrichosporon spelunceum</name>
    <dbReference type="NCBI Taxonomy" id="1672016"/>
    <lineage>
        <taxon>Eukaryota</taxon>
        <taxon>Fungi</taxon>
        <taxon>Dikarya</taxon>
        <taxon>Basidiomycota</taxon>
        <taxon>Agaricomycotina</taxon>
        <taxon>Tremellomycetes</taxon>
        <taxon>Trichosporonales</taxon>
        <taxon>Trichosporonaceae</taxon>
        <taxon>Cutaneotrichosporon</taxon>
    </lineage>
</organism>
<reference evidence="10" key="2">
    <citation type="submission" date="2023-06" db="EMBL/GenBank/DDBJ databases">
        <authorList>
            <person name="Kobayashi Y."/>
            <person name="Kayamori A."/>
            <person name="Aoki K."/>
            <person name="Shiwa Y."/>
            <person name="Fujita N."/>
            <person name="Sugita T."/>
            <person name="Iwasaki W."/>
            <person name="Tanaka N."/>
            <person name="Takashima M."/>
        </authorList>
    </citation>
    <scope>NUCLEOTIDE SEQUENCE</scope>
    <source>
        <strain evidence="10">HIS016</strain>
    </source>
</reference>
<dbReference type="Gene3D" id="3.30.60.190">
    <property type="match status" value="1"/>
</dbReference>
<evidence type="ECO:0000256" key="1">
    <source>
        <dbReference type="ARBA" id="ARBA00022553"/>
    </source>
</evidence>
<feature type="region of interest" description="Disordered" evidence="8">
    <location>
        <begin position="1"/>
        <end position="39"/>
    </location>
</feature>
<dbReference type="GO" id="GO:0070761">
    <property type="term" value="C:pre-snoRNP complex"/>
    <property type="evidence" value="ECO:0007669"/>
    <property type="project" value="TreeGrafter"/>
</dbReference>
<dbReference type="Pfam" id="PF25790">
    <property type="entry name" value="BCD1"/>
    <property type="match status" value="1"/>
</dbReference>
<evidence type="ECO:0000259" key="9">
    <source>
        <dbReference type="PROSITE" id="PS51083"/>
    </source>
</evidence>
<dbReference type="CDD" id="cd23023">
    <property type="entry name" value="zf-HIT_BCD1"/>
    <property type="match status" value="1"/>
</dbReference>
<dbReference type="GO" id="GO:0000492">
    <property type="term" value="P:box C/D snoRNP assembly"/>
    <property type="evidence" value="ECO:0007669"/>
    <property type="project" value="TreeGrafter"/>
</dbReference>
<dbReference type="InterPro" id="IPR051639">
    <property type="entry name" value="BCD1"/>
</dbReference>
<comment type="caution">
    <text evidence="10">The sequence shown here is derived from an EMBL/GenBank/DDBJ whole genome shotgun (WGS) entry which is preliminary data.</text>
</comment>
<dbReference type="GO" id="GO:0000463">
    <property type="term" value="P:maturation of LSU-rRNA from tricistronic rRNA transcript (SSU-rRNA, 5.8S rRNA, LSU-rRNA)"/>
    <property type="evidence" value="ECO:0007669"/>
    <property type="project" value="TreeGrafter"/>
</dbReference>
<feature type="domain" description="HIT-type" evidence="9">
    <location>
        <begin position="43"/>
        <end position="76"/>
    </location>
</feature>
<keyword evidence="3 7" id="KW-0863">Zinc-finger</keyword>
<keyword evidence="1" id="KW-0597">Phosphoprotein</keyword>
<feature type="region of interest" description="Disordered" evidence="8">
    <location>
        <begin position="121"/>
        <end position="150"/>
    </location>
</feature>
<evidence type="ECO:0000256" key="8">
    <source>
        <dbReference type="SAM" id="MobiDB-lite"/>
    </source>
</evidence>
<evidence type="ECO:0000313" key="10">
    <source>
        <dbReference type="EMBL" id="GMK53749.1"/>
    </source>
</evidence>
<name>A0AAD3TNK7_9TREE</name>
<evidence type="ECO:0000256" key="2">
    <source>
        <dbReference type="ARBA" id="ARBA00022723"/>
    </source>
</evidence>
<accession>A0AAD3TNK7</accession>
<protein>
    <recommendedName>
        <fullName evidence="9">HIT-type domain-containing protein</fullName>
    </recommendedName>
</protein>
<evidence type="ECO:0000256" key="7">
    <source>
        <dbReference type="PROSITE-ProRule" id="PRU00453"/>
    </source>
</evidence>
<dbReference type="Proteomes" id="UP001222932">
    <property type="component" value="Unassembled WGS sequence"/>
</dbReference>
<dbReference type="EMBL" id="BTCM01000001">
    <property type="protein sequence ID" value="GMK53749.1"/>
    <property type="molecule type" value="Genomic_DNA"/>
</dbReference>
<feature type="region of interest" description="Disordered" evidence="8">
    <location>
        <begin position="307"/>
        <end position="373"/>
    </location>
</feature>
<evidence type="ECO:0000256" key="5">
    <source>
        <dbReference type="ARBA" id="ARBA00049598"/>
    </source>
</evidence>
<keyword evidence="2" id="KW-0479">Metal-binding</keyword>
<dbReference type="GO" id="GO:0005634">
    <property type="term" value="C:nucleus"/>
    <property type="evidence" value="ECO:0007669"/>
    <property type="project" value="TreeGrafter"/>
</dbReference>
<feature type="compositionally biased region" description="Acidic residues" evidence="8">
    <location>
        <begin position="347"/>
        <end position="369"/>
    </location>
</feature>
<keyword evidence="11" id="KW-1185">Reference proteome</keyword>
<dbReference type="SUPFAM" id="SSF144232">
    <property type="entry name" value="HIT/MYND zinc finger-like"/>
    <property type="match status" value="1"/>
</dbReference>
<dbReference type="PANTHER" id="PTHR13483:SF3">
    <property type="entry name" value="BOX C_D SNORNA PROTEIN 1"/>
    <property type="match status" value="1"/>
</dbReference>
<keyword evidence="4" id="KW-0862">Zinc</keyword>